<organism evidence="1 2">
    <name type="scientific">Streptomyces fungicidicus</name>
    <dbReference type="NCBI Taxonomy" id="68203"/>
    <lineage>
        <taxon>Bacteria</taxon>
        <taxon>Bacillati</taxon>
        <taxon>Actinomycetota</taxon>
        <taxon>Actinomycetes</taxon>
        <taxon>Kitasatosporales</taxon>
        <taxon>Streptomycetaceae</taxon>
        <taxon>Streptomyces</taxon>
    </lineage>
</organism>
<keyword evidence="2" id="KW-1185">Reference proteome</keyword>
<evidence type="ECO:0000313" key="2">
    <source>
        <dbReference type="Proteomes" id="UP000282170"/>
    </source>
</evidence>
<gene>
    <name evidence="1" type="ORF">CNQ36_22500</name>
</gene>
<reference evidence="1 2" key="1">
    <citation type="submission" date="2017-09" db="EMBL/GenBank/DDBJ databases">
        <authorList>
            <person name="Zhang H."/>
            <person name="Hu S."/>
            <person name="Xu J."/>
            <person name="He Z."/>
        </authorList>
    </citation>
    <scope>NUCLEOTIDE SEQUENCE [LARGE SCALE GENOMIC DNA]</scope>
    <source>
        <strain evidence="1 2">TXX3120</strain>
    </source>
</reference>
<protein>
    <submittedName>
        <fullName evidence="1">Uncharacterized protein</fullName>
    </submittedName>
</protein>
<proteinExistence type="predicted"/>
<accession>A0A494V5W6</accession>
<dbReference type="Proteomes" id="UP000282170">
    <property type="component" value="Chromosome"/>
</dbReference>
<name>A0A494V5W6_9ACTN</name>
<evidence type="ECO:0000313" key="1">
    <source>
        <dbReference type="EMBL" id="AYL37928.1"/>
    </source>
</evidence>
<dbReference type="GeneID" id="93885616"/>
<dbReference type="EMBL" id="CP023407">
    <property type="protein sequence ID" value="AYL37928.1"/>
    <property type="molecule type" value="Genomic_DNA"/>
</dbReference>
<sequence length="147" mass="16526">MRAEPRFRDQIRCLVLKDRRARALDEALSPADRIAFNDFLVSVVAVLLAPRLGDRCDAEDLAAFSDEVAARHRGERRPVNEFVVEEVLRHVYGVPPLFRTVPVPPPAMSAAGAAIVRYLNTTDAGIATDIDRILDTAEDLHRRRTRR</sequence>
<dbReference type="KEGG" id="sfug:CNQ36_22500"/>
<dbReference type="AlphaFoldDB" id="A0A494V5W6"/>
<dbReference type="RefSeq" id="WP_121547322.1">
    <property type="nucleotide sequence ID" value="NZ_CP023407.1"/>
</dbReference>